<dbReference type="InterPro" id="IPR002469">
    <property type="entry name" value="Peptidase_S9B_N"/>
</dbReference>
<dbReference type="PANTHER" id="PTHR11731:SF154">
    <property type="entry name" value="VENOM DIPEPTIDYL PEPTIDASE 4-LIKE PROTEIN"/>
    <property type="match status" value="1"/>
</dbReference>
<comment type="subcellular location">
    <subcellularLocation>
        <location evidence="1">Secreted</location>
    </subcellularLocation>
</comment>
<evidence type="ECO:0000256" key="5">
    <source>
        <dbReference type="ARBA" id="ARBA00023180"/>
    </source>
</evidence>
<organism evidence="9 10">
    <name type="scientific">Ooceraea biroi</name>
    <name type="common">Clonal raider ant</name>
    <name type="synonym">Cerapachys biroi</name>
    <dbReference type="NCBI Taxonomy" id="2015173"/>
    <lineage>
        <taxon>Eukaryota</taxon>
        <taxon>Metazoa</taxon>
        <taxon>Ecdysozoa</taxon>
        <taxon>Arthropoda</taxon>
        <taxon>Hexapoda</taxon>
        <taxon>Insecta</taxon>
        <taxon>Pterygota</taxon>
        <taxon>Neoptera</taxon>
        <taxon>Endopterygota</taxon>
        <taxon>Hymenoptera</taxon>
        <taxon>Apocrita</taxon>
        <taxon>Aculeata</taxon>
        <taxon>Formicoidea</taxon>
        <taxon>Formicidae</taxon>
        <taxon>Dorylinae</taxon>
        <taxon>Ooceraea</taxon>
    </lineage>
</organism>
<dbReference type="SUPFAM" id="SSF53474">
    <property type="entry name" value="alpha/beta-Hydrolases"/>
    <property type="match status" value="1"/>
</dbReference>
<gene>
    <name evidence="9" type="ORF">X777_06450</name>
</gene>
<keyword evidence="10" id="KW-1185">Reference proteome</keyword>
<evidence type="ECO:0000256" key="1">
    <source>
        <dbReference type="ARBA" id="ARBA00004613"/>
    </source>
</evidence>
<dbReference type="OrthoDB" id="16520at2759"/>
<sequence>MTAWKEEGSTTEDTRSRMNVPRICRKRWEHLLLLRICRESTRYISLCRAHSRDRPPHQQRLFRLLPKILRFLVLCGYLLVIGQSRTVSHADVHVSDIDDHVKKPFTLEDIYLRLFYGYGFNGTWISDTEIIIPDYVTSDLVIYDVATGKTKQIFDGWKLPNSYKFDTAVMSADRQYILFTYNTSQVFRHSKVMSYVIYDVNRGTYENIANGAAISLAMWSPTNNDIVYVQDNDIYYMTFKNGQTEVRRLTKTGIPGIIYNGIPDWVYEEEVFGSATAMWYSPDGQHLAFATFNDTVVKNMVYLHYGVPGSLDDQYPTEVQIKYPKVGTPNPTVSLSVIDLTDPSSKAISLKAPWAGNDHVLFTVNWWQASHVIATWTNRVQNQSQLIMYDTKGGSNLILANEETEGWLQPNRPIKVGNHALLLRLEDSGISAGRFRHITRYEYEGGKFVSPVDLTPGPSEVHMILAVDSLKKIVYYLATAPGEPNQRNLYSVPLNGSQKPTCISCALLTPEGNKCTYVSASFSRLRSYYTLICFGPDPITVGIYNSDHQFVLGWNNNTMLRDALLERLMPQRRDMNITVNGYNSRVRLLLPPDFNENESYPMLVHVYAGPNTVRITDVLKVDYEYYLTTNKRIIYAWIDGRGSAYKGSKMLFEIYRSVGTVEVEDTIAVTAALQKQYKWIDANRTGIWGWSYGGFTTGMTLATDTASVFKCGISVAPVTSWIYYDSIYTERYMGLPTPEDNLAGYNRTDITRQAEGIRGKKFLLIHGTGDDNVHYQQAMALAKALEYRDILFEQITYTDEAHSLQNVHPHFYHTMDKFWNECFGLDRAR</sequence>
<dbReference type="GO" id="GO:0008239">
    <property type="term" value="F:dipeptidyl-peptidase activity"/>
    <property type="evidence" value="ECO:0007669"/>
    <property type="project" value="TreeGrafter"/>
</dbReference>
<dbReference type="InterPro" id="IPR001375">
    <property type="entry name" value="Peptidase_S9_cat"/>
</dbReference>
<dbReference type="GO" id="GO:0005886">
    <property type="term" value="C:plasma membrane"/>
    <property type="evidence" value="ECO:0007669"/>
    <property type="project" value="TreeGrafter"/>
</dbReference>
<dbReference type="Gene3D" id="3.40.50.1820">
    <property type="entry name" value="alpha/beta hydrolase"/>
    <property type="match status" value="1"/>
</dbReference>
<evidence type="ECO:0000259" key="8">
    <source>
        <dbReference type="Pfam" id="PF00930"/>
    </source>
</evidence>
<keyword evidence="4" id="KW-0732">Signal</keyword>
<evidence type="ECO:0000259" key="7">
    <source>
        <dbReference type="Pfam" id="PF00326"/>
    </source>
</evidence>
<feature type="domain" description="Peptidase S9 prolyl oligopeptidase catalytic" evidence="7">
    <location>
        <begin position="621"/>
        <end position="824"/>
    </location>
</feature>
<comment type="similarity">
    <text evidence="2">Belongs to the peptidase S9B family. DPPIV subfamily.</text>
</comment>
<keyword evidence="3" id="KW-0964">Secreted</keyword>
<evidence type="ECO:0000256" key="3">
    <source>
        <dbReference type="ARBA" id="ARBA00022525"/>
    </source>
</evidence>
<dbReference type="EMBL" id="KK107293">
    <property type="protein sequence ID" value="EZA53369.1"/>
    <property type="molecule type" value="Genomic_DNA"/>
</dbReference>
<dbReference type="Pfam" id="PF00326">
    <property type="entry name" value="Peptidase_S9"/>
    <property type="match status" value="1"/>
</dbReference>
<dbReference type="GO" id="GO:0008236">
    <property type="term" value="F:serine-type peptidase activity"/>
    <property type="evidence" value="ECO:0007669"/>
    <property type="project" value="InterPro"/>
</dbReference>
<dbReference type="FunFam" id="3.40.50.1820:FF:000003">
    <property type="entry name" value="Dipeptidyl peptidase 4"/>
    <property type="match status" value="1"/>
</dbReference>
<dbReference type="AlphaFoldDB" id="A0A026WEB2"/>
<dbReference type="GO" id="GO:0006508">
    <property type="term" value="P:proteolysis"/>
    <property type="evidence" value="ECO:0007669"/>
    <property type="project" value="InterPro"/>
</dbReference>
<dbReference type="OMA" id="YDVYDIA"/>
<dbReference type="InterPro" id="IPR029058">
    <property type="entry name" value="AB_hydrolase_fold"/>
</dbReference>
<evidence type="ECO:0000313" key="9">
    <source>
        <dbReference type="EMBL" id="EZA53369.1"/>
    </source>
</evidence>
<proteinExistence type="inferred from homology"/>
<dbReference type="InterPro" id="IPR050278">
    <property type="entry name" value="Serine_Prot_S9B/DPPIV"/>
</dbReference>
<keyword evidence="5" id="KW-0325">Glycoprotein</keyword>
<protein>
    <recommendedName>
        <fullName evidence="6">Venom dipeptidyl peptidase 4</fullName>
    </recommendedName>
</protein>
<dbReference type="PANTHER" id="PTHR11731">
    <property type="entry name" value="PROTEASE FAMILY S9B,C DIPEPTIDYL-PEPTIDASE IV-RELATED"/>
    <property type="match status" value="1"/>
</dbReference>
<name>A0A026WEB2_OOCBI</name>
<evidence type="ECO:0000313" key="10">
    <source>
        <dbReference type="Proteomes" id="UP000053097"/>
    </source>
</evidence>
<evidence type="ECO:0000256" key="4">
    <source>
        <dbReference type="ARBA" id="ARBA00022729"/>
    </source>
</evidence>
<dbReference type="Gene3D" id="2.140.10.30">
    <property type="entry name" value="Dipeptidylpeptidase IV, N-terminal domain"/>
    <property type="match status" value="1"/>
</dbReference>
<dbReference type="Pfam" id="PF00930">
    <property type="entry name" value="DPPIV_N"/>
    <property type="match status" value="1"/>
</dbReference>
<accession>A0A026WEB2</accession>
<dbReference type="Proteomes" id="UP000053097">
    <property type="component" value="Unassembled WGS sequence"/>
</dbReference>
<evidence type="ECO:0000256" key="2">
    <source>
        <dbReference type="ARBA" id="ARBA00010036"/>
    </source>
</evidence>
<dbReference type="GO" id="GO:0005576">
    <property type="term" value="C:extracellular region"/>
    <property type="evidence" value="ECO:0007669"/>
    <property type="project" value="UniProtKB-SubCell"/>
</dbReference>
<dbReference type="SUPFAM" id="SSF82171">
    <property type="entry name" value="DPP6 N-terminal domain-like"/>
    <property type="match status" value="1"/>
</dbReference>
<reference evidence="9 10" key="1">
    <citation type="journal article" date="2014" name="Curr. Biol.">
        <title>The genome of the clonal raider ant Cerapachys biroi.</title>
        <authorList>
            <person name="Oxley P.R."/>
            <person name="Ji L."/>
            <person name="Fetter-Pruneda I."/>
            <person name="McKenzie S.K."/>
            <person name="Li C."/>
            <person name="Hu H."/>
            <person name="Zhang G."/>
            <person name="Kronauer D.J."/>
        </authorList>
    </citation>
    <scope>NUCLEOTIDE SEQUENCE [LARGE SCALE GENOMIC DNA]</scope>
</reference>
<feature type="domain" description="Dipeptidylpeptidase IV N-terminal" evidence="8">
    <location>
        <begin position="171"/>
        <end position="537"/>
    </location>
</feature>
<evidence type="ECO:0000256" key="6">
    <source>
        <dbReference type="ARBA" id="ARBA00072929"/>
    </source>
</evidence>